<protein>
    <submittedName>
        <fullName evidence="1">Uncharacterized protein</fullName>
    </submittedName>
</protein>
<evidence type="ECO:0000313" key="1">
    <source>
        <dbReference type="EMBL" id="KAF1951216.1"/>
    </source>
</evidence>
<proteinExistence type="predicted"/>
<keyword evidence="2" id="KW-1185">Reference proteome</keyword>
<dbReference type="AlphaFoldDB" id="A0A6A5TK59"/>
<organism evidence="1 2">
    <name type="scientific">Byssothecium circinans</name>
    <dbReference type="NCBI Taxonomy" id="147558"/>
    <lineage>
        <taxon>Eukaryota</taxon>
        <taxon>Fungi</taxon>
        <taxon>Dikarya</taxon>
        <taxon>Ascomycota</taxon>
        <taxon>Pezizomycotina</taxon>
        <taxon>Dothideomycetes</taxon>
        <taxon>Pleosporomycetidae</taxon>
        <taxon>Pleosporales</taxon>
        <taxon>Massarineae</taxon>
        <taxon>Massarinaceae</taxon>
        <taxon>Byssothecium</taxon>
    </lineage>
</organism>
<dbReference type="OrthoDB" id="3766216at2759"/>
<name>A0A6A5TK59_9PLEO</name>
<dbReference type="Proteomes" id="UP000800035">
    <property type="component" value="Unassembled WGS sequence"/>
</dbReference>
<accession>A0A6A5TK59</accession>
<sequence length="160" mass="18733">PKVHVQLHDPSYQHVTNVATIPTDLIWTYLPNLATRIETNPSMGYCTLKICIPNLNHVGDIEKPALKWMFDHLNDLSRLRQNWACLPAIDSTGEGFLLYRALRLLELHDAATDLRTRVMDVIQEKPLTSYDVQRLWWSFQHTPEWSQWLDALLLNLIRYK</sequence>
<feature type="non-terminal residue" evidence="1">
    <location>
        <position position="1"/>
    </location>
</feature>
<dbReference type="EMBL" id="ML977019">
    <property type="protein sequence ID" value="KAF1951216.1"/>
    <property type="molecule type" value="Genomic_DNA"/>
</dbReference>
<evidence type="ECO:0000313" key="2">
    <source>
        <dbReference type="Proteomes" id="UP000800035"/>
    </source>
</evidence>
<gene>
    <name evidence="1" type="ORF">CC80DRAFT_363057</name>
</gene>
<reference evidence="1" key="1">
    <citation type="journal article" date="2020" name="Stud. Mycol.">
        <title>101 Dothideomycetes genomes: a test case for predicting lifestyles and emergence of pathogens.</title>
        <authorList>
            <person name="Haridas S."/>
            <person name="Albert R."/>
            <person name="Binder M."/>
            <person name="Bloem J."/>
            <person name="Labutti K."/>
            <person name="Salamov A."/>
            <person name="Andreopoulos B."/>
            <person name="Baker S."/>
            <person name="Barry K."/>
            <person name="Bills G."/>
            <person name="Bluhm B."/>
            <person name="Cannon C."/>
            <person name="Castanera R."/>
            <person name="Culley D."/>
            <person name="Daum C."/>
            <person name="Ezra D."/>
            <person name="Gonzalez J."/>
            <person name="Henrissat B."/>
            <person name="Kuo A."/>
            <person name="Liang C."/>
            <person name="Lipzen A."/>
            <person name="Lutzoni F."/>
            <person name="Magnuson J."/>
            <person name="Mondo S."/>
            <person name="Nolan M."/>
            <person name="Ohm R."/>
            <person name="Pangilinan J."/>
            <person name="Park H.-J."/>
            <person name="Ramirez L."/>
            <person name="Alfaro M."/>
            <person name="Sun H."/>
            <person name="Tritt A."/>
            <person name="Yoshinaga Y."/>
            <person name="Zwiers L.-H."/>
            <person name="Turgeon B."/>
            <person name="Goodwin S."/>
            <person name="Spatafora J."/>
            <person name="Crous P."/>
            <person name="Grigoriev I."/>
        </authorList>
    </citation>
    <scope>NUCLEOTIDE SEQUENCE</scope>
    <source>
        <strain evidence="1">CBS 675.92</strain>
    </source>
</reference>
<feature type="non-terminal residue" evidence="1">
    <location>
        <position position="160"/>
    </location>
</feature>